<feature type="binding site" evidence="3">
    <location>
        <begin position="111"/>
        <end position="118"/>
    </location>
    <ligand>
        <name>GTP</name>
        <dbReference type="ChEBI" id="CHEBI:37565"/>
    </ligand>
</feature>
<dbReference type="AlphaFoldDB" id="A0A922HZ56"/>
<feature type="compositionally biased region" description="Low complexity" evidence="5">
    <location>
        <begin position="34"/>
        <end position="55"/>
    </location>
</feature>
<dbReference type="GO" id="GO:0003924">
    <property type="term" value="F:GTPase activity"/>
    <property type="evidence" value="ECO:0007669"/>
    <property type="project" value="InterPro"/>
</dbReference>
<keyword evidence="4" id="KW-0460">Magnesium</keyword>
<dbReference type="PRINTS" id="PR00328">
    <property type="entry name" value="SAR1GTPBP"/>
</dbReference>
<name>A0A922HZ56_DERFA</name>
<dbReference type="Pfam" id="PF00025">
    <property type="entry name" value="Arf"/>
    <property type="match status" value="1"/>
</dbReference>
<dbReference type="NCBIfam" id="TIGR00231">
    <property type="entry name" value="small_GTP"/>
    <property type="match status" value="1"/>
</dbReference>
<reference evidence="6" key="2">
    <citation type="journal article" date="2022" name="Res Sq">
        <title>Comparative Genomics Reveals Insights into the Divergent Evolution of Astigmatic Mites and Household Pest Adaptations.</title>
        <authorList>
            <person name="Xiong Q."/>
            <person name="Wan A.T.-Y."/>
            <person name="Liu X.-Y."/>
            <person name="Fung C.S.-H."/>
            <person name="Xiao X."/>
            <person name="Malainual N."/>
            <person name="Hou J."/>
            <person name="Wang L."/>
            <person name="Wang M."/>
            <person name="Yang K."/>
            <person name="Cui Y."/>
            <person name="Leung E."/>
            <person name="Nong W."/>
            <person name="Shin S.-K."/>
            <person name="Au S."/>
            <person name="Jeong K.Y."/>
            <person name="Chew F.T."/>
            <person name="Hui J."/>
            <person name="Leung T.F."/>
            <person name="Tungtrongchitr A."/>
            <person name="Zhong N."/>
            <person name="Liu Z."/>
            <person name="Tsui S."/>
        </authorList>
    </citation>
    <scope>NUCLEOTIDE SEQUENCE</scope>
    <source>
        <strain evidence="6">Derf</strain>
        <tissue evidence="6">Whole organism</tissue>
    </source>
</reference>
<feature type="binding site" evidence="3">
    <location>
        <position position="159"/>
    </location>
    <ligand>
        <name>GTP</name>
        <dbReference type="ChEBI" id="CHEBI:37565"/>
    </ligand>
</feature>
<evidence type="ECO:0000256" key="5">
    <source>
        <dbReference type="SAM" id="MobiDB-lite"/>
    </source>
</evidence>
<keyword evidence="4" id="KW-0479">Metal-binding</keyword>
<sequence>MIQRFLFRYCFYCSSSDQQNKNPSTPATTATTMNSSLTENQTSLSTTTSSSSTTTMVDHDDDDENIMMKPKWRPKRHLNCCGCDWFHIGQQWNHHYRNHRNEELVKLLLIGLDNAGKTTLALHLAGESVDDVVSTIGFSKYELHLRQNRFKIILYDVGGSVRIRSIWRNYYSLVHGIIFVIDSTDLERILEVKQLLQQLASNPLVLGKPILIFLNKQDKFEAMDEIDLCKFTNFDEIMSKYQCITKIVSISAKMTAIQNQTGNNNNNNKNGSHEIDTTIDSGLKWILGWIDNQWSTLNERVEQESRQQISKENDTMQKRINRIQQRNRIEAENKVSKIVDNQPKSIIDNNIDNDDDHDEVIIKPIKLDDEKNENIIIHQPEILSIPNDETNEQITTAATTTNELSSSSKSSNGSAQSINNRPPLKRTNKIYPTTAIG</sequence>
<dbReference type="PANTHER" id="PTHR46090">
    <property type="entry name" value="ADP-RIBOSYLATION FACTOR-LIKE PROTEIN 13B"/>
    <property type="match status" value="1"/>
</dbReference>
<dbReference type="EMBL" id="ASGP02000004">
    <property type="protein sequence ID" value="KAH9511557.1"/>
    <property type="molecule type" value="Genomic_DNA"/>
</dbReference>
<accession>A0A922HZ56</accession>
<dbReference type="InterPro" id="IPR027417">
    <property type="entry name" value="P-loop_NTPase"/>
</dbReference>
<dbReference type="GO" id="GO:1905515">
    <property type="term" value="P:non-motile cilium assembly"/>
    <property type="evidence" value="ECO:0007669"/>
    <property type="project" value="TreeGrafter"/>
</dbReference>
<dbReference type="CDD" id="cd00878">
    <property type="entry name" value="Arf_Arl"/>
    <property type="match status" value="1"/>
</dbReference>
<dbReference type="GO" id="GO:0051649">
    <property type="term" value="P:establishment of localization in cell"/>
    <property type="evidence" value="ECO:0007669"/>
    <property type="project" value="UniProtKB-ARBA"/>
</dbReference>
<dbReference type="SMART" id="SM00178">
    <property type="entry name" value="SAR"/>
    <property type="match status" value="1"/>
</dbReference>
<dbReference type="InterPro" id="IPR005225">
    <property type="entry name" value="Small_GTP-bd"/>
</dbReference>
<organism evidence="6 7">
    <name type="scientific">Dermatophagoides farinae</name>
    <name type="common">American house dust mite</name>
    <dbReference type="NCBI Taxonomy" id="6954"/>
    <lineage>
        <taxon>Eukaryota</taxon>
        <taxon>Metazoa</taxon>
        <taxon>Ecdysozoa</taxon>
        <taxon>Arthropoda</taxon>
        <taxon>Chelicerata</taxon>
        <taxon>Arachnida</taxon>
        <taxon>Acari</taxon>
        <taxon>Acariformes</taxon>
        <taxon>Sarcoptiformes</taxon>
        <taxon>Astigmata</taxon>
        <taxon>Psoroptidia</taxon>
        <taxon>Analgoidea</taxon>
        <taxon>Pyroglyphidae</taxon>
        <taxon>Dermatophagoidinae</taxon>
        <taxon>Dermatophagoides</taxon>
    </lineage>
</organism>
<feature type="binding site" evidence="4">
    <location>
        <position position="135"/>
    </location>
    <ligand>
        <name>Mg(2+)</name>
        <dbReference type="ChEBI" id="CHEBI:18420"/>
    </ligand>
</feature>
<dbReference type="InterPro" id="IPR006689">
    <property type="entry name" value="Small_GTPase_ARF/SAR"/>
</dbReference>
<protein>
    <submittedName>
        <fullName evidence="6">ADP-ribosylation factor-like protein 13B</fullName>
    </submittedName>
</protein>
<feature type="compositionally biased region" description="Polar residues" evidence="5">
    <location>
        <begin position="16"/>
        <end position="33"/>
    </location>
</feature>
<dbReference type="GO" id="GO:0097500">
    <property type="term" value="P:receptor localization to non-motile cilium"/>
    <property type="evidence" value="ECO:0007669"/>
    <property type="project" value="TreeGrafter"/>
</dbReference>
<reference evidence="6" key="1">
    <citation type="submission" date="2013-05" db="EMBL/GenBank/DDBJ databases">
        <authorList>
            <person name="Yim A.K.Y."/>
            <person name="Chan T.F."/>
            <person name="Ji K.M."/>
            <person name="Liu X.Y."/>
            <person name="Zhou J.W."/>
            <person name="Li R.Q."/>
            <person name="Yang K.Y."/>
            <person name="Li J."/>
            <person name="Li M."/>
            <person name="Law P.T.W."/>
            <person name="Wu Y.L."/>
            <person name="Cai Z.L."/>
            <person name="Qin H."/>
            <person name="Bao Y."/>
            <person name="Leung R.K.K."/>
            <person name="Ng P.K.S."/>
            <person name="Zou J."/>
            <person name="Zhong X.J."/>
            <person name="Ran P.X."/>
            <person name="Zhong N.S."/>
            <person name="Liu Z.G."/>
            <person name="Tsui S.K.W."/>
        </authorList>
    </citation>
    <scope>NUCLEOTIDE SEQUENCE</scope>
    <source>
        <strain evidence="6">Derf</strain>
        <tissue evidence="6">Whole organism</tissue>
    </source>
</reference>
<dbReference type="GO" id="GO:0046872">
    <property type="term" value="F:metal ion binding"/>
    <property type="evidence" value="ECO:0007669"/>
    <property type="project" value="UniProtKB-KW"/>
</dbReference>
<feature type="region of interest" description="Disordered" evidence="5">
    <location>
        <begin position="399"/>
        <end position="437"/>
    </location>
</feature>
<dbReference type="GO" id="GO:0060170">
    <property type="term" value="C:ciliary membrane"/>
    <property type="evidence" value="ECO:0007669"/>
    <property type="project" value="TreeGrafter"/>
</dbReference>
<evidence type="ECO:0000313" key="6">
    <source>
        <dbReference type="EMBL" id="KAH9511557.1"/>
    </source>
</evidence>
<keyword evidence="7" id="KW-1185">Reference proteome</keyword>
<keyword evidence="1 3" id="KW-0547">Nucleotide-binding</keyword>
<dbReference type="PROSITE" id="PS51417">
    <property type="entry name" value="ARF"/>
    <property type="match status" value="1"/>
</dbReference>
<evidence type="ECO:0000256" key="1">
    <source>
        <dbReference type="ARBA" id="ARBA00022741"/>
    </source>
</evidence>
<evidence type="ECO:0000256" key="4">
    <source>
        <dbReference type="PIRSR" id="PIRSR606689-2"/>
    </source>
</evidence>
<dbReference type="SMART" id="SM00177">
    <property type="entry name" value="ARF"/>
    <property type="match status" value="1"/>
</dbReference>
<dbReference type="SUPFAM" id="SSF52540">
    <property type="entry name" value="P-loop containing nucleoside triphosphate hydrolases"/>
    <property type="match status" value="1"/>
</dbReference>
<dbReference type="GO" id="GO:0005525">
    <property type="term" value="F:GTP binding"/>
    <property type="evidence" value="ECO:0007669"/>
    <property type="project" value="UniProtKB-KW"/>
</dbReference>
<keyword evidence="2 3" id="KW-0342">GTP-binding</keyword>
<feature type="compositionally biased region" description="Low complexity" evidence="5">
    <location>
        <begin position="399"/>
        <end position="417"/>
    </location>
</feature>
<feature type="region of interest" description="Disordered" evidence="5">
    <location>
        <begin position="16"/>
        <end position="62"/>
    </location>
</feature>
<dbReference type="GO" id="GO:0097730">
    <property type="term" value="C:non-motile cilium"/>
    <property type="evidence" value="ECO:0007669"/>
    <property type="project" value="TreeGrafter"/>
</dbReference>
<dbReference type="Gene3D" id="3.40.50.300">
    <property type="entry name" value="P-loop containing nucleotide triphosphate hydrolases"/>
    <property type="match status" value="1"/>
</dbReference>
<dbReference type="PANTHER" id="PTHR46090:SF2">
    <property type="entry name" value="ADP-RIBOSYLATION FACTOR-LIKE PROTEIN 13B"/>
    <property type="match status" value="1"/>
</dbReference>
<proteinExistence type="predicted"/>
<evidence type="ECO:0000256" key="2">
    <source>
        <dbReference type="ARBA" id="ARBA00023134"/>
    </source>
</evidence>
<gene>
    <name evidence="6" type="primary">ARL13B</name>
    <name evidence="6" type="ORF">DERF_010008</name>
</gene>
<dbReference type="GO" id="GO:0016192">
    <property type="term" value="P:vesicle-mediated transport"/>
    <property type="evidence" value="ECO:0007669"/>
    <property type="project" value="UniProtKB-ARBA"/>
</dbReference>
<evidence type="ECO:0000256" key="3">
    <source>
        <dbReference type="PIRSR" id="PIRSR606689-1"/>
    </source>
</evidence>
<feature type="binding site" evidence="3">
    <location>
        <begin position="215"/>
        <end position="218"/>
    </location>
    <ligand>
        <name>GTP</name>
        <dbReference type="ChEBI" id="CHEBI:37565"/>
    </ligand>
</feature>
<comment type="caution">
    <text evidence="6">The sequence shown here is derived from an EMBL/GenBank/DDBJ whole genome shotgun (WGS) entry which is preliminary data.</text>
</comment>
<feature type="binding site" evidence="4">
    <location>
        <position position="118"/>
    </location>
    <ligand>
        <name>Mg(2+)</name>
        <dbReference type="ChEBI" id="CHEBI:18420"/>
    </ligand>
</feature>
<evidence type="ECO:0000313" key="7">
    <source>
        <dbReference type="Proteomes" id="UP000790347"/>
    </source>
</evidence>
<dbReference type="Proteomes" id="UP000790347">
    <property type="component" value="Unassembled WGS sequence"/>
</dbReference>
<dbReference type="InterPro" id="IPR051995">
    <property type="entry name" value="Ciliary_GTPase"/>
</dbReference>